<evidence type="ECO:0000256" key="8">
    <source>
        <dbReference type="ARBA" id="ARBA00022741"/>
    </source>
</evidence>
<keyword evidence="12 17" id="KW-0472">Membrane</keyword>
<keyword evidence="7" id="KW-0677">Repeat</keyword>
<keyword evidence="10" id="KW-0067">ATP-binding</keyword>
<keyword evidence="6 18" id="KW-0732">Signal</keyword>
<dbReference type="InterPro" id="IPR008271">
    <property type="entry name" value="Ser/Thr_kinase_AS"/>
</dbReference>
<evidence type="ECO:0000256" key="3">
    <source>
        <dbReference type="ARBA" id="ARBA00022527"/>
    </source>
</evidence>
<comment type="catalytic activity">
    <reaction evidence="15">
        <text>L-seryl-[protein] + ATP = O-phospho-L-seryl-[protein] + ADP + H(+)</text>
        <dbReference type="Rhea" id="RHEA:17989"/>
        <dbReference type="Rhea" id="RHEA-COMP:9863"/>
        <dbReference type="Rhea" id="RHEA-COMP:11604"/>
        <dbReference type="ChEBI" id="CHEBI:15378"/>
        <dbReference type="ChEBI" id="CHEBI:29999"/>
        <dbReference type="ChEBI" id="CHEBI:30616"/>
        <dbReference type="ChEBI" id="CHEBI:83421"/>
        <dbReference type="ChEBI" id="CHEBI:456216"/>
        <dbReference type="EC" id="2.7.11.1"/>
    </reaction>
</comment>
<keyword evidence="9" id="KW-0418">Kinase</keyword>
<evidence type="ECO:0000256" key="17">
    <source>
        <dbReference type="SAM" id="Phobius"/>
    </source>
</evidence>
<evidence type="ECO:0000256" key="2">
    <source>
        <dbReference type="ARBA" id="ARBA00012513"/>
    </source>
</evidence>
<dbReference type="OrthoDB" id="4062651at2759"/>
<evidence type="ECO:0000256" key="13">
    <source>
        <dbReference type="ARBA" id="ARBA00023180"/>
    </source>
</evidence>
<dbReference type="Pfam" id="PF00069">
    <property type="entry name" value="Pkinase"/>
    <property type="match status" value="1"/>
</dbReference>
<dbReference type="EC" id="2.7.11.1" evidence="2"/>
<dbReference type="Gene3D" id="3.30.200.20">
    <property type="entry name" value="Phosphorylase Kinase, domain 1"/>
    <property type="match status" value="1"/>
</dbReference>
<proteinExistence type="predicted"/>
<keyword evidence="5 17" id="KW-0812">Transmembrane</keyword>
<dbReference type="PANTHER" id="PTHR27002">
    <property type="entry name" value="RECEPTOR-LIKE SERINE/THREONINE-PROTEIN KINASE SD1-8"/>
    <property type="match status" value="1"/>
</dbReference>
<dbReference type="CDD" id="cd23509">
    <property type="entry name" value="Gnk2-like"/>
    <property type="match status" value="2"/>
</dbReference>
<evidence type="ECO:0000256" key="18">
    <source>
        <dbReference type="SAM" id="SignalP"/>
    </source>
</evidence>
<evidence type="ECO:0000256" key="14">
    <source>
        <dbReference type="ARBA" id="ARBA00047899"/>
    </source>
</evidence>
<keyword evidence="11 17" id="KW-1133">Transmembrane helix</keyword>
<evidence type="ECO:0000256" key="1">
    <source>
        <dbReference type="ARBA" id="ARBA00004167"/>
    </source>
</evidence>
<comment type="caution">
    <text evidence="21">The sequence shown here is derived from an EMBL/GenBank/DDBJ whole genome shotgun (WGS) entry which is preliminary data.</text>
</comment>
<feature type="chain" id="PRO_5032931256" description="non-specific serine/threonine protein kinase" evidence="18">
    <location>
        <begin position="28"/>
        <end position="616"/>
    </location>
</feature>
<keyword evidence="4" id="KW-0808">Transferase</keyword>
<dbReference type="PROSITE" id="PS50011">
    <property type="entry name" value="PROTEIN_KINASE_DOM"/>
    <property type="match status" value="1"/>
</dbReference>
<evidence type="ECO:0000256" key="7">
    <source>
        <dbReference type="ARBA" id="ARBA00022737"/>
    </source>
</evidence>
<evidence type="ECO:0000256" key="16">
    <source>
        <dbReference type="SAM" id="MobiDB-lite"/>
    </source>
</evidence>
<evidence type="ECO:0000259" key="19">
    <source>
        <dbReference type="PROSITE" id="PS50011"/>
    </source>
</evidence>
<evidence type="ECO:0000313" key="21">
    <source>
        <dbReference type="EMBL" id="CAD6265787.1"/>
    </source>
</evidence>
<keyword evidence="22" id="KW-1185">Reference proteome</keyword>
<evidence type="ECO:0000259" key="20">
    <source>
        <dbReference type="PROSITE" id="PS51473"/>
    </source>
</evidence>
<dbReference type="Gene3D" id="3.30.430.20">
    <property type="entry name" value="Gnk2 domain, C-X8-C-X2-C motif"/>
    <property type="match status" value="2"/>
</dbReference>
<dbReference type="Proteomes" id="UP000604825">
    <property type="component" value="Unassembled WGS sequence"/>
</dbReference>
<accession>A0A811R6S5</accession>
<dbReference type="FunFam" id="1.10.510.10:FF:001023">
    <property type="entry name" value="Os07g0541700 protein"/>
    <property type="match status" value="1"/>
</dbReference>
<evidence type="ECO:0000256" key="10">
    <source>
        <dbReference type="ARBA" id="ARBA00022840"/>
    </source>
</evidence>
<protein>
    <recommendedName>
        <fullName evidence="2">non-specific serine/threonine protein kinase</fullName>
        <ecNumber evidence="2">2.7.11.1</ecNumber>
    </recommendedName>
</protein>
<dbReference type="InterPro" id="IPR002902">
    <property type="entry name" value="GNK2"/>
</dbReference>
<comment type="catalytic activity">
    <reaction evidence="14">
        <text>L-threonyl-[protein] + ATP = O-phospho-L-threonyl-[protein] + ADP + H(+)</text>
        <dbReference type="Rhea" id="RHEA:46608"/>
        <dbReference type="Rhea" id="RHEA-COMP:11060"/>
        <dbReference type="Rhea" id="RHEA-COMP:11605"/>
        <dbReference type="ChEBI" id="CHEBI:15378"/>
        <dbReference type="ChEBI" id="CHEBI:30013"/>
        <dbReference type="ChEBI" id="CHEBI:30616"/>
        <dbReference type="ChEBI" id="CHEBI:61977"/>
        <dbReference type="ChEBI" id="CHEBI:456216"/>
        <dbReference type="EC" id="2.7.11.1"/>
    </reaction>
</comment>
<dbReference type="InterPro" id="IPR038408">
    <property type="entry name" value="GNK2_sf"/>
</dbReference>
<feature type="signal peptide" evidence="18">
    <location>
        <begin position="1"/>
        <end position="27"/>
    </location>
</feature>
<feature type="region of interest" description="Disordered" evidence="16">
    <location>
        <begin position="597"/>
        <end position="616"/>
    </location>
</feature>
<evidence type="ECO:0000256" key="9">
    <source>
        <dbReference type="ARBA" id="ARBA00022777"/>
    </source>
</evidence>
<keyword evidence="13" id="KW-0325">Glycoprotein</keyword>
<dbReference type="GO" id="GO:0005524">
    <property type="term" value="F:ATP binding"/>
    <property type="evidence" value="ECO:0007669"/>
    <property type="project" value="UniProtKB-KW"/>
</dbReference>
<dbReference type="InterPro" id="IPR011009">
    <property type="entry name" value="Kinase-like_dom_sf"/>
</dbReference>
<evidence type="ECO:0000256" key="6">
    <source>
        <dbReference type="ARBA" id="ARBA00022729"/>
    </source>
</evidence>
<feature type="domain" description="Gnk2-homologous" evidence="20">
    <location>
        <begin position="34"/>
        <end position="137"/>
    </location>
</feature>
<evidence type="ECO:0000256" key="11">
    <source>
        <dbReference type="ARBA" id="ARBA00022989"/>
    </source>
</evidence>
<comment type="subcellular location">
    <subcellularLocation>
        <location evidence="1">Membrane</location>
        <topology evidence="1">Single-pass membrane protein</topology>
    </subcellularLocation>
</comment>
<evidence type="ECO:0000256" key="12">
    <source>
        <dbReference type="ARBA" id="ARBA00023136"/>
    </source>
</evidence>
<sequence>MPSSPSRGSGLLFFLAMVASLFTVVLSADSEWTWFDCQSSSTAASSSTNSTFWSNVVALPDALPSAAAPTGFASLSRGNGTDRAFVGGICRGDSTPAQCATYLQNAALGIRSRCNTTRRAAIWYDDGSTVTYPAPMFCFVSYADMNASTAYEDTYRQEMHNNFVVSNTAVLETAYSTLMSSLSGRVVNGSTTPSPAPMFATGAAVYDATAPNGTMYGLLQCMRDRTAAECAKCLNDSVQQLPSCCRGHRGGIVIGYNCYLRMEVYPYYDLALDGPPLLAPAPAPSTFAGVGRPGKKTFGTTLPVALAVGTVLAAVVVVGIFLYRRNKAKQKQNPQDNNSSKEEDTEYFVSVQLNLVVIRAATNNFSDENKLGEGGFGEVLRCAFSSGSPDARGLLYLHVESRLKVIHRDLKPSNVLLDADMNPKISDFGIARAFQGDQSRDITRRPVGTLGYMSPEYAYWGPSFGVIVLEMVTGRRNNCAYDSEIDSVSVLSHVWEKWRTGSTADVVDPLMSEWGYSESEVLNCIEIGLLCVQENPADRPDASAVVLMLSSPTSTSDDRQTPSRPAFAFSSGFTAAASGGPTAGSWSSDSVLIGDQQRSTAAVSENEMSISELQPR</sequence>
<keyword evidence="3" id="KW-0723">Serine/threonine-protein kinase</keyword>
<dbReference type="PROSITE" id="PS51473">
    <property type="entry name" value="GNK2"/>
    <property type="match status" value="2"/>
</dbReference>
<dbReference type="InterPro" id="IPR000719">
    <property type="entry name" value="Prot_kinase_dom"/>
</dbReference>
<dbReference type="GO" id="GO:0004674">
    <property type="term" value="F:protein serine/threonine kinase activity"/>
    <property type="evidence" value="ECO:0007669"/>
    <property type="project" value="UniProtKB-KW"/>
</dbReference>
<dbReference type="Gene3D" id="1.10.510.10">
    <property type="entry name" value="Transferase(Phosphotransferase) domain 1"/>
    <property type="match status" value="1"/>
</dbReference>
<dbReference type="PANTHER" id="PTHR27002:SF372">
    <property type="entry name" value="OS04G0197200 PROTEIN"/>
    <property type="match status" value="1"/>
</dbReference>
<gene>
    <name evidence="21" type="ORF">NCGR_LOCUS49092</name>
</gene>
<keyword evidence="8" id="KW-0547">Nucleotide-binding</keyword>
<feature type="transmembrane region" description="Helical" evidence="17">
    <location>
        <begin position="302"/>
        <end position="323"/>
    </location>
</feature>
<feature type="domain" description="Protein kinase" evidence="19">
    <location>
        <begin position="287"/>
        <end position="554"/>
    </location>
</feature>
<dbReference type="Pfam" id="PF01657">
    <property type="entry name" value="Stress-antifung"/>
    <property type="match status" value="2"/>
</dbReference>
<name>A0A811R6S5_9POAL</name>
<evidence type="ECO:0000256" key="5">
    <source>
        <dbReference type="ARBA" id="ARBA00022692"/>
    </source>
</evidence>
<dbReference type="SUPFAM" id="SSF56112">
    <property type="entry name" value="Protein kinase-like (PK-like)"/>
    <property type="match status" value="1"/>
</dbReference>
<evidence type="ECO:0000256" key="15">
    <source>
        <dbReference type="ARBA" id="ARBA00048679"/>
    </source>
</evidence>
<dbReference type="EMBL" id="CAJGYO010000013">
    <property type="protein sequence ID" value="CAD6265787.1"/>
    <property type="molecule type" value="Genomic_DNA"/>
</dbReference>
<dbReference type="GO" id="GO:0005886">
    <property type="term" value="C:plasma membrane"/>
    <property type="evidence" value="ECO:0007669"/>
    <property type="project" value="TreeGrafter"/>
</dbReference>
<evidence type="ECO:0000313" key="22">
    <source>
        <dbReference type="Proteomes" id="UP000604825"/>
    </source>
</evidence>
<dbReference type="PROSITE" id="PS00108">
    <property type="entry name" value="PROTEIN_KINASE_ST"/>
    <property type="match status" value="1"/>
</dbReference>
<feature type="domain" description="Gnk2-homologous" evidence="20">
    <location>
        <begin position="157"/>
        <end position="267"/>
    </location>
</feature>
<dbReference type="SMART" id="SM00220">
    <property type="entry name" value="S_TKc"/>
    <property type="match status" value="1"/>
</dbReference>
<reference evidence="21" key="1">
    <citation type="submission" date="2020-10" db="EMBL/GenBank/DDBJ databases">
        <authorList>
            <person name="Han B."/>
            <person name="Lu T."/>
            <person name="Zhao Q."/>
            <person name="Huang X."/>
            <person name="Zhao Y."/>
        </authorList>
    </citation>
    <scope>NUCLEOTIDE SEQUENCE</scope>
</reference>
<evidence type="ECO:0000256" key="4">
    <source>
        <dbReference type="ARBA" id="ARBA00022679"/>
    </source>
</evidence>
<dbReference type="AlphaFoldDB" id="A0A811R6S5"/>
<organism evidence="21 22">
    <name type="scientific">Miscanthus lutarioriparius</name>
    <dbReference type="NCBI Taxonomy" id="422564"/>
    <lineage>
        <taxon>Eukaryota</taxon>
        <taxon>Viridiplantae</taxon>
        <taxon>Streptophyta</taxon>
        <taxon>Embryophyta</taxon>
        <taxon>Tracheophyta</taxon>
        <taxon>Spermatophyta</taxon>
        <taxon>Magnoliopsida</taxon>
        <taxon>Liliopsida</taxon>
        <taxon>Poales</taxon>
        <taxon>Poaceae</taxon>
        <taxon>PACMAD clade</taxon>
        <taxon>Panicoideae</taxon>
        <taxon>Andropogonodae</taxon>
        <taxon>Andropogoneae</taxon>
        <taxon>Saccharinae</taxon>
        <taxon>Miscanthus</taxon>
    </lineage>
</organism>